<dbReference type="InterPro" id="IPR016186">
    <property type="entry name" value="C-type_lectin-like/link_sf"/>
</dbReference>
<dbReference type="InterPro" id="IPR001304">
    <property type="entry name" value="C-type_lectin-like"/>
</dbReference>
<dbReference type="SMART" id="SM00034">
    <property type="entry name" value="CLECT"/>
    <property type="match status" value="1"/>
</dbReference>
<evidence type="ECO:0000256" key="1">
    <source>
        <dbReference type="SAM" id="MobiDB-lite"/>
    </source>
</evidence>
<keyword evidence="2" id="KW-1133">Transmembrane helix</keyword>
<reference evidence="5" key="1">
    <citation type="submission" date="2024-02" db="UniProtKB">
        <authorList>
            <consortium name="WormBaseParasite"/>
        </authorList>
    </citation>
    <scope>IDENTIFICATION</scope>
</reference>
<feature type="domain" description="C-type lectin" evidence="3">
    <location>
        <begin position="148"/>
        <end position="255"/>
    </location>
</feature>
<dbReference type="AlphaFoldDB" id="A0AAF3EGK4"/>
<keyword evidence="2" id="KW-0472">Membrane</keyword>
<feature type="transmembrane region" description="Helical" evidence="2">
    <location>
        <begin position="110"/>
        <end position="131"/>
    </location>
</feature>
<dbReference type="InterPro" id="IPR050111">
    <property type="entry name" value="C-type_lectin/snaclec_domain"/>
</dbReference>
<feature type="region of interest" description="Disordered" evidence="1">
    <location>
        <begin position="1"/>
        <end position="101"/>
    </location>
</feature>
<proteinExistence type="predicted"/>
<accession>A0AAF3EGK4</accession>
<sequence>MEQPNNDNKKQNSSNGTQQIEEKHSPFSEEQPLPAKETNPSTNLPQIVEQQEVLSNSPTPVGQPGDVVDAKGTSNPSRNIEEENHEPPPNSQNENSPQLEERNPSISSTIIFITAIVVCLVLFAVLLWALYPPSPPAPPSCQYGWNYFNGSCYKLYSNKVGYNAAEAECRENNANVVSIHSEQEQKFVNDLREGSWTWLGLKHDSKWSWSDGSDVDYTNWEDGHPMLIRTLTNMRRDTGKWESKTSLDNNFFICKKPK</sequence>
<feature type="compositionally biased region" description="Polar residues" evidence="1">
    <location>
        <begin position="38"/>
        <end position="60"/>
    </location>
</feature>
<organism evidence="4 5">
    <name type="scientific">Mesorhabditis belari</name>
    <dbReference type="NCBI Taxonomy" id="2138241"/>
    <lineage>
        <taxon>Eukaryota</taxon>
        <taxon>Metazoa</taxon>
        <taxon>Ecdysozoa</taxon>
        <taxon>Nematoda</taxon>
        <taxon>Chromadorea</taxon>
        <taxon>Rhabditida</taxon>
        <taxon>Rhabditina</taxon>
        <taxon>Rhabditomorpha</taxon>
        <taxon>Rhabditoidea</taxon>
        <taxon>Rhabditidae</taxon>
        <taxon>Mesorhabditinae</taxon>
        <taxon>Mesorhabditis</taxon>
    </lineage>
</organism>
<name>A0AAF3EGK4_9BILA</name>
<dbReference type="WBParaSite" id="MBELARI_LOCUS13127">
    <property type="protein sequence ID" value="MBELARI_LOCUS13127"/>
    <property type="gene ID" value="MBELARI_LOCUS13127"/>
</dbReference>
<dbReference type="SUPFAM" id="SSF56436">
    <property type="entry name" value="C-type lectin-like"/>
    <property type="match status" value="1"/>
</dbReference>
<keyword evidence="2" id="KW-0812">Transmembrane</keyword>
<evidence type="ECO:0000313" key="5">
    <source>
        <dbReference type="WBParaSite" id="MBELARI_LOCUS13127"/>
    </source>
</evidence>
<keyword evidence="4" id="KW-1185">Reference proteome</keyword>
<evidence type="ECO:0000256" key="2">
    <source>
        <dbReference type="SAM" id="Phobius"/>
    </source>
</evidence>
<dbReference type="PANTHER" id="PTHR22803">
    <property type="entry name" value="MANNOSE, PHOSPHOLIPASE, LECTIN RECEPTOR RELATED"/>
    <property type="match status" value="1"/>
</dbReference>
<dbReference type="PROSITE" id="PS50041">
    <property type="entry name" value="C_TYPE_LECTIN_2"/>
    <property type="match status" value="1"/>
</dbReference>
<dbReference type="InterPro" id="IPR016187">
    <property type="entry name" value="CTDL_fold"/>
</dbReference>
<dbReference type="CDD" id="cd00037">
    <property type="entry name" value="CLECT"/>
    <property type="match status" value="1"/>
</dbReference>
<evidence type="ECO:0000259" key="3">
    <source>
        <dbReference type="PROSITE" id="PS50041"/>
    </source>
</evidence>
<evidence type="ECO:0000313" key="4">
    <source>
        <dbReference type="Proteomes" id="UP000887575"/>
    </source>
</evidence>
<dbReference type="Pfam" id="PF00059">
    <property type="entry name" value="Lectin_C"/>
    <property type="match status" value="1"/>
</dbReference>
<dbReference type="Proteomes" id="UP000887575">
    <property type="component" value="Unassembled WGS sequence"/>
</dbReference>
<feature type="compositionally biased region" description="Polar residues" evidence="1">
    <location>
        <begin position="1"/>
        <end position="19"/>
    </location>
</feature>
<dbReference type="Gene3D" id="3.10.100.10">
    <property type="entry name" value="Mannose-Binding Protein A, subunit A"/>
    <property type="match status" value="1"/>
</dbReference>
<protein>
    <recommendedName>
        <fullName evidence="3">C-type lectin domain-containing protein</fullName>
    </recommendedName>
</protein>